<dbReference type="Gene3D" id="2.10.70.10">
    <property type="entry name" value="Complement Module, domain 1"/>
    <property type="match status" value="6"/>
</dbReference>
<evidence type="ECO:0000256" key="1">
    <source>
        <dbReference type="ARBA" id="ARBA00022659"/>
    </source>
</evidence>
<dbReference type="SUPFAM" id="SSF57535">
    <property type="entry name" value="Complement control module/SCR domain"/>
    <property type="match status" value="6"/>
</dbReference>
<dbReference type="InterPro" id="IPR000436">
    <property type="entry name" value="Sushi_SCR_CCP_dom"/>
</dbReference>
<comment type="caution">
    <text evidence="4">Lacks conserved residue(s) required for the propagation of feature annotation.</text>
</comment>
<keyword evidence="1 4" id="KW-0768">Sushi</keyword>
<dbReference type="PANTHER" id="PTHR45785">
    <property type="entry name" value="COMPLEMENT FACTOR H-RELATED"/>
    <property type="match status" value="1"/>
</dbReference>
<feature type="disulfide bond" evidence="4">
    <location>
        <begin position="113"/>
        <end position="140"/>
    </location>
</feature>
<evidence type="ECO:0000259" key="6">
    <source>
        <dbReference type="PROSITE" id="PS50923"/>
    </source>
</evidence>
<reference evidence="7" key="2">
    <citation type="submission" date="2025-09" db="UniProtKB">
        <authorList>
            <consortium name="Ensembl"/>
        </authorList>
    </citation>
    <scope>IDENTIFICATION</scope>
</reference>
<keyword evidence="2" id="KW-0732">Signal</keyword>
<accession>A0A8C6Z1I9</accession>
<dbReference type="InterPro" id="IPR051503">
    <property type="entry name" value="ComplSys_Reg/VirEntry_Med"/>
</dbReference>
<keyword evidence="8" id="KW-1185">Reference proteome</keyword>
<dbReference type="AlphaFoldDB" id="A0A8C6Z1I9"/>
<feature type="domain" description="Sushi" evidence="6">
    <location>
        <begin position="200"/>
        <end position="259"/>
    </location>
</feature>
<evidence type="ECO:0000256" key="3">
    <source>
        <dbReference type="ARBA" id="ARBA00023157"/>
    </source>
</evidence>
<evidence type="ECO:0000256" key="4">
    <source>
        <dbReference type="PROSITE-ProRule" id="PRU00302"/>
    </source>
</evidence>
<dbReference type="PROSITE" id="PS50923">
    <property type="entry name" value="SUSHI"/>
    <property type="match status" value="5"/>
</dbReference>
<feature type="domain" description="Sushi" evidence="6">
    <location>
        <begin position="143"/>
        <end position="199"/>
    </location>
</feature>
<reference evidence="7" key="1">
    <citation type="submission" date="2025-08" db="UniProtKB">
        <authorList>
            <consortium name="Ensembl"/>
        </authorList>
    </citation>
    <scope>IDENTIFICATION</scope>
</reference>
<name>A0A8C6Z1I9_NOTPE</name>
<sequence>MRNRACEEISGLCRVLLHACEEPPPRRVKEIPIETWDKPPYPHGTQAAYKCRPGYIKVGRIVFECTDGAWEQPFQLLECRPKPCGHPGDIQFGSFELTAGDQFVFGARVEYRCDEGYQMLNLKNYRECQADGWSNSVPHCEETTCDRPEIQDGYVESTKASYKKSERLRFSCNKGYRHGDKAEVECTDLGWSPTPYCTEVLCPPPRIPNGIFNPRANVYREGSEITVECNSGYHFKAVTGQNTAQCTKAGWAPSPECVAKPCDYPVIENGELSEAVQRNAHIYFPMAIGQQVDYHCHDGYSTPRGDIWVRIRCYASGWRPEPECMSKYISTLENGAFLTRNKYVYKEGETTKYSCSADYTPEKERGQVTCTKNDWSPPPRCIRKSE</sequence>
<feature type="region of interest" description="Disordered" evidence="5">
    <location>
        <begin position="361"/>
        <end position="386"/>
    </location>
</feature>
<organism evidence="7 8">
    <name type="scientific">Nothoprocta perdicaria</name>
    <name type="common">Chilean tinamou</name>
    <name type="synonym">Crypturus perdicarius</name>
    <dbReference type="NCBI Taxonomy" id="30464"/>
    <lineage>
        <taxon>Eukaryota</taxon>
        <taxon>Metazoa</taxon>
        <taxon>Chordata</taxon>
        <taxon>Craniata</taxon>
        <taxon>Vertebrata</taxon>
        <taxon>Euteleostomi</taxon>
        <taxon>Archelosauria</taxon>
        <taxon>Archosauria</taxon>
        <taxon>Dinosauria</taxon>
        <taxon>Saurischia</taxon>
        <taxon>Theropoda</taxon>
        <taxon>Coelurosauria</taxon>
        <taxon>Aves</taxon>
        <taxon>Palaeognathae</taxon>
        <taxon>Tinamiformes</taxon>
        <taxon>Tinamidae</taxon>
        <taxon>Nothoprocta</taxon>
    </lineage>
</organism>
<proteinExistence type="predicted"/>
<feature type="domain" description="Sushi" evidence="6">
    <location>
        <begin position="82"/>
        <end position="142"/>
    </location>
</feature>
<evidence type="ECO:0000313" key="7">
    <source>
        <dbReference type="Ensembl" id="ENSNPEP00000006306.1"/>
    </source>
</evidence>
<evidence type="ECO:0000256" key="2">
    <source>
        <dbReference type="ARBA" id="ARBA00022729"/>
    </source>
</evidence>
<dbReference type="InterPro" id="IPR035976">
    <property type="entry name" value="Sushi/SCR/CCP_sf"/>
</dbReference>
<keyword evidence="3 4" id="KW-1015">Disulfide bond</keyword>
<dbReference type="SMART" id="SM00032">
    <property type="entry name" value="CCP"/>
    <property type="match status" value="6"/>
</dbReference>
<feature type="domain" description="Sushi" evidence="6">
    <location>
        <begin position="322"/>
        <end position="383"/>
    </location>
</feature>
<dbReference type="Pfam" id="PF00084">
    <property type="entry name" value="Sushi"/>
    <property type="match status" value="6"/>
</dbReference>
<evidence type="ECO:0000256" key="5">
    <source>
        <dbReference type="SAM" id="MobiDB-lite"/>
    </source>
</evidence>
<dbReference type="FunFam" id="2.10.70.10:FF:000054">
    <property type="entry name" value="Complement inhibitory factor H"/>
    <property type="match status" value="1"/>
</dbReference>
<feature type="domain" description="Sushi" evidence="6">
    <location>
        <begin position="18"/>
        <end position="81"/>
    </location>
</feature>
<dbReference type="PANTHER" id="PTHR45785:SF7">
    <property type="entry name" value="COMPLEMENT FACTOR H"/>
    <property type="match status" value="1"/>
</dbReference>
<dbReference type="Ensembl" id="ENSNPET00000006462.1">
    <property type="protein sequence ID" value="ENSNPEP00000006306.1"/>
    <property type="gene ID" value="ENSNPEG00000004715.1"/>
</dbReference>
<evidence type="ECO:0000313" key="8">
    <source>
        <dbReference type="Proteomes" id="UP000694420"/>
    </source>
</evidence>
<protein>
    <recommendedName>
        <fullName evidence="6">Sushi domain-containing protein</fullName>
    </recommendedName>
</protein>
<dbReference type="CDD" id="cd00033">
    <property type="entry name" value="CCP"/>
    <property type="match status" value="4"/>
</dbReference>
<dbReference type="Proteomes" id="UP000694420">
    <property type="component" value="Unplaced"/>
</dbReference>